<feature type="compositionally biased region" description="Basic residues" evidence="1">
    <location>
        <begin position="51"/>
        <end position="60"/>
    </location>
</feature>
<name>A0A6J4IFH3_9SPHI</name>
<gene>
    <name evidence="2" type="ORF">AVDCRST_MAG56-1950</name>
</gene>
<proteinExistence type="predicted"/>
<accession>A0A6J4IFH3</accession>
<feature type="region of interest" description="Disordered" evidence="1">
    <location>
        <begin position="1"/>
        <end position="77"/>
    </location>
</feature>
<dbReference type="AlphaFoldDB" id="A0A6J4IFH3"/>
<evidence type="ECO:0000256" key="1">
    <source>
        <dbReference type="SAM" id="MobiDB-lite"/>
    </source>
</evidence>
<dbReference type="EMBL" id="CADCTQ010000178">
    <property type="protein sequence ID" value="CAA9251230.1"/>
    <property type="molecule type" value="Genomic_DNA"/>
</dbReference>
<reference evidence="2" key="1">
    <citation type="submission" date="2020-02" db="EMBL/GenBank/DDBJ databases">
        <authorList>
            <person name="Meier V. D."/>
        </authorList>
    </citation>
    <scope>NUCLEOTIDE SEQUENCE</scope>
    <source>
        <strain evidence="2">AVDCRST_MAG56</strain>
    </source>
</reference>
<sequence length="77" mass="8010">MARASGSFRATAGGACGQGKELPGRDHRQRRARGSGNHAGFSSWLGCSGRNRAKRAKKRATGTGGNGPESVRRTGRA</sequence>
<protein>
    <submittedName>
        <fullName evidence="2">Uncharacterized protein</fullName>
    </submittedName>
</protein>
<organism evidence="2">
    <name type="scientific">uncultured Cytophagales bacterium</name>
    <dbReference type="NCBI Taxonomy" id="158755"/>
    <lineage>
        <taxon>Bacteria</taxon>
        <taxon>Pseudomonadati</taxon>
        <taxon>Bacteroidota</taxon>
        <taxon>Sphingobacteriia</taxon>
        <taxon>Sphingobacteriales</taxon>
        <taxon>environmental samples</taxon>
    </lineage>
</organism>
<evidence type="ECO:0000313" key="2">
    <source>
        <dbReference type="EMBL" id="CAA9251230.1"/>
    </source>
</evidence>